<evidence type="ECO:0000256" key="1">
    <source>
        <dbReference type="ARBA" id="ARBA00004442"/>
    </source>
</evidence>
<evidence type="ECO:0000259" key="7">
    <source>
        <dbReference type="Pfam" id="PF14322"/>
    </source>
</evidence>
<dbReference type="STRING" id="662367.SAMN05216167_102148"/>
<keyword evidence="3" id="KW-0732">Signal</keyword>
<dbReference type="Pfam" id="PF07980">
    <property type="entry name" value="SusD_RagB"/>
    <property type="match status" value="1"/>
</dbReference>
<protein>
    <submittedName>
        <fullName evidence="8">Starch-binding associating with outer membrane</fullName>
    </submittedName>
</protein>
<evidence type="ECO:0000313" key="9">
    <source>
        <dbReference type="Proteomes" id="UP000198598"/>
    </source>
</evidence>
<dbReference type="InterPro" id="IPR011990">
    <property type="entry name" value="TPR-like_helical_dom_sf"/>
</dbReference>
<dbReference type="AlphaFoldDB" id="A0A1I1L677"/>
<evidence type="ECO:0000256" key="4">
    <source>
        <dbReference type="ARBA" id="ARBA00023136"/>
    </source>
</evidence>
<dbReference type="GO" id="GO:0009279">
    <property type="term" value="C:cell outer membrane"/>
    <property type="evidence" value="ECO:0007669"/>
    <property type="project" value="UniProtKB-SubCell"/>
</dbReference>
<accession>A0A1I1L677</accession>
<keyword evidence="5" id="KW-0998">Cell outer membrane</keyword>
<evidence type="ECO:0000256" key="5">
    <source>
        <dbReference type="ARBA" id="ARBA00023237"/>
    </source>
</evidence>
<keyword evidence="4" id="KW-0472">Membrane</keyword>
<evidence type="ECO:0000256" key="2">
    <source>
        <dbReference type="ARBA" id="ARBA00006275"/>
    </source>
</evidence>
<dbReference type="Pfam" id="PF14322">
    <property type="entry name" value="SusD-like_3"/>
    <property type="match status" value="1"/>
</dbReference>
<reference evidence="8 9" key="1">
    <citation type="submission" date="2016-10" db="EMBL/GenBank/DDBJ databases">
        <authorList>
            <person name="de Groot N.N."/>
        </authorList>
    </citation>
    <scope>NUCLEOTIDE SEQUENCE [LARGE SCALE GENOMIC DNA]</scope>
    <source>
        <strain evidence="8 9">DSM 26130</strain>
    </source>
</reference>
<proteinExistence type="inferred from homology"/>
<feature type="domain" description="SusD-like N-terminal" evidence="7">
    <location>
        <begin position="41"/>
        <end position="250"/>
    </location>
</feature>
<dbReference type="Gene3D" id="1.25.40.390">
    <property type="match status" value="1"/>
</dbReference>
<gene>
    <name evidence="8" type="ORF">SAMN05216167_102148</name>
</gene>
<comment type="similarity">
    <text evidence="2">Belongs to the SusD family.</text>
</comment>
<keyword evidence="9" id="KW-1185">Reference proteome</keyword>
<evidence type="ECO:0000256" key="3">
    <source>
        <dbReference type="ARBA" id="ARBA00022729"/>
    </source>
</evidence>
<comment type="subcellular location">
    <subcellularLocation>
        <location evidence="1">Cell outer membrane</location>
    </subcellularLocation>
</comment>
<name>A0A1I1L677_9BACT</name>
<dbReference type="SUPFAM" id="SSF48452">
    <property type="entry name" value="TPR-like"/>
    <property type="match status" value="1"/>
</dbReference>
<evidence type="ECO:0000313" key="8">
    <source>
        <dbReference type="EMBL" id="SFC68539.1"/>
    </source>
</evidence>
<dbReference type="EMBL" id="FOLQ01000002">
    <property type="protein sequence ID" value="SFC68539.1"/>
    <property type="molecule type" value="Genomic_DNA"/>
</dbReference>
<organism evidence="8 9">
    <name type="scientific">Spirosoma endophyticum</name>
    <dbReference type="NCBI Taxonomy" id="662367"/>
    <lineage>
        <taxon>Bacteria</taxon>
        <taxon>Pseudomonadati</taxon>
        <taxon>Bacteroidota</taxon>
        <taxon>Cytophagia</taxon>
        <taxon>Cytophagales</taxon>
        <taxon>Cytophagaceae</taxon>
        <taxon>Spirosoma</taxon>
    </lineage>
</organism>
<dbReference type="InterPro" id="IPR033985">
    <property type="entry name" value="SusD-like_N"/>
</dbReference>
<evidence type="ECO:0000259" key="6">
    <source>
        <dbReference type="Pfam" id="PF07980"/>
    </source>
</evidence>
<sequence length="597" mass="66538">MYYFLNIHHIAYTIHKNIIMKKTTIFITTVCLAVATSCSDKFLDVQPKAALAVTVLQNKAGVNSLLIGAYSLLDGWATPEGAYRSYNVGADNWVYGSVASDDAYKGTIAGDQPNISLIEQNNIQSDNIYFRGKWRGMYDGIARSNDVLQAMAAAKDMTDAEKAQVNAEARFLRGHYHFELKKMFNMVPYIDEKIYNPNDLESTKLPNNVDIWPNIMADLKAAYDILPAKQSQVGRPTKWAAAAEMGKAYLFQKKYAEAKPLLEAVVASGQYRLADRYHDNFKAVTNNNAESIFEVQYSVNDGASGGENGNIGSTLNYPYGGGGVTTCCGFFQPSQNLVNSFRTDVTGLPLMDTFNATDVTSDQGIESTAAFTPYAGPVDPRLDWTVGRRGIPYLDWGVHPGKNYVRDQSYGGPFSPKKHVMYKSDVGTNTFAGNPRLNANNYRMIRYSHVLLWLAEIEVEIGDLNKARGYVNQIRKRAANPDGFVKTADGKAAANYVISEYTASWTDRDLARKAVQFEERLEFGMEGHRRFDLVRWGIADQVLNTYYVGESVPTKRTYLKGVTFTKGKHEYFPIPIQEIFNSKKGSTATLTQNPGYN</sequence>
<dbReference type="Proteomes" id="UP000198598">
    <property type="component" value="Unassembled WGS sequence"/>
</dbReference>
<dbReference type="InterPro" id="IPR012944">
    <property type="entry name" value="SusD_RagB_dom"/>
</dbReference>
<feature type="domain" description="RagB/SusD" evidence="6">
    <location>
        <begin position="290"/>
        <end position="596"/>
    </location>
</feature>